<evidence type="ECO:0000313" key="4">
    <source>
        <dbReference type="Proteomes" id="UP000199119"/>
    </source>
</evidence>
<dbReference type="Gene3D" id="3.40.190.10">
    <property type="entry name" value="Periplasmic binding protein-like II"/>
    <property type="match status" value="2"/>
</dbReference>
<dbReference type="OrthoDB" id="8673316at2"/>
<dbReference type="Pfam" id="PF13531">
    <property type="entry name" value="SBP_bac_11"/>
    <property type="match status" value="1"/>
</dbReference>
<reference evidence="4" key="1">
    <citation type="submission" date="2016-10" db="EMBL/GenBank/DDBJ databases">
        <authorList>
            <person name="Varghese N."/>
            <person name="Submissions S."/>
        </authorList>
    </citation>
    <scope>NUCLEOTIDE SEQUENCE [LARGE SCALE GENOMIC DNA]</scope>
    <source>
        <strain evidence="4">DSM 27981</strain>
    </source>
</reference>
<dbReference type="Proteomes" id="UP000199119">
    <property type="component" value="Unassembled WGS sequence"/>
</dbReference>
<keyword evidence="1 2" id="KW-0732">Signal</keyword>
<feature type="signal peptide" evidence="2">
    <location>
        <begin position="1"/>
        <end position="30"/>
    </location>
</feature>
<keyword evidence="4" id="KW-1185">Reference proteome</keyword>
<dbReference type="RefSeq" id="WP_092939496.1">
    <property type="nucleotide sequence ID" value="NZ_FONX01000005.1"/>
</dbReference>
<dbReference type="EMBL" id="FONX01000005">
    <property type="protein sequence ID" value="SFE81117.1"/>
    <property type="molecule type" value="Genomic_DNA"/>
</dbReference>
<proteinExistence type="predicted"/>
<dbReference type="PROSITE" id="PS51318">
    <property type="entry name" value="TAT"/>
    <property type="match status" value="1"/>
</dbReference>
<sequence length="404" mass="42777">MNTTIPSRRRWLQGLAALALAPAGAAPALAAPLPNAAARAMRGTTTVRGDAATVTFFPPASGRQQALLSIDCATDTALFAPAIRDFQRREPDLAVRCADRQSLDIHAQALARAEGRLRGAAPPLAADDDAPDLLVSSSLDLQTQLANDGHVLAHPSALARSLPAGAHWRHEVFSLGADAVVMVYHPRLLPQHLAPRTRGQLLALLRDPHRPLAGRLGTYDATRSGLGYLLATQDSRQDSTASVLLAAMGANRVRLGDHIDPLLDALERGELALVYNVPASYAQARIAAGSPLRVVVPEDYTLLTTRSAVIPATAPHPELARPFLDYLISPEGQAVLARDTRLIPIRQAVAAGTAGRTAGIDPELVGAGASSWRLLAPGLGLLVYLDPLKRQRFLQAWATSMGTG</sequence>
<dbReference type="STRING" id="1177982.SAMN04489711_105268"/>
<dbReference type="SUPFAM" id="SSF53850">
    <property type="entry name" value="Periplasmic binding protein-like II"/>
    <property type="match status" value="1"/>
</dbReference>
<organism evidence="3 4">
    <name type="scientific">Paracidovorax wautersii</name>
    <dbReference type="NCBI Taxonomy" id="1177982"/>
    <lineage>
        <taxon>Bacteria</taxon>
        <taxon>Pseudomonadati</taxon>
        <taxon>Pseudomonadota</taxon>
        <taxon>Betaproteobacteria</taxon>
        <taxon>Burkholderiales</taxon>
        <taxon>Comamonadaceae</taxon>
        <taxon>Paracidovorax</taxon>
    </lineage>
</organism>
<accession>A0A1I2DKZ3</accession>
<dbReference type="PANTHER" id="PTHR30006">
    <property type="entry name" value="THIAMINE-BINDING PERIPLASMIC PROTEIN-RELATED"/>
    <property type="match status" value="1"/>
</dbReference>
<evidence type="ECO:0000256" key="1">
    <source>
        <dbReference type="ARBA" id="ARBA00022729"/>
    </source>
</evidence>
<evidence type="ECO:0000313" key="3">
    <source>
        <dbReference type="EMBL" id="SFE81117.1"/>
    </source>
</evidence>
<dbReference type="PANTHER" id="PTHR30006:SF25">
    <property type="entry name" value="PHOSPHOGLYCERATE TRANSPORT REGULATORY PROTEIN PGTC"/>
    <property type="match status" value="1"/>
</dbReference>
<gene>
    <name evidence="3" type="ORF">SAMN04489711_105268</name>
</gene>
<name>A0A1I2DKZ3_9BURK</name>
<evidence type="ECO:0000256" key="2">
    <source>
        <dbReference type="SAM" id="SignalP"/>
    </source>
</evidence>
<protein>
    <submittedName>
        <fullName evidence="3">Iron(III) transport system substrate-binding protein</fullName>
    </submittedName>
</protein>
<dbReference type="InterPro" id="IPR006311">
    <property type="entry name" value="TAT_signal"/>
</dbReference>
<dbReference type="GO" id="GO:0030288">
    <property type="term" value="C:outer membrane-bounded periplasmic space"/>
    <property type="evidence" value="ECO:0007669"/>
    <property type="project" value="TreeGrafter"/>
</dbReference>
<feature type="chain" id="PRO_5011481290" evidence="2">
    <location>
        <begin position="31"/>
        <end position="404"/>
    </location>
</feature>
<dbReference type="AlphaFoldDB" id="A0A1I2DKZ3"/>